<evidence type="ECO:0000259" key="1">
    <source>
        <dbReference type="Pfam" id="PF12680"/>
    </source>
</evidence>
<feature type="domain" description="SnoaL-like" evidence="1">
    <location>
        <begin position="7"/>
        <end position="113"/>
    </location>
</feature>
<dbReference type="SUPFAM" id="SSF54427">
    <property type="entry name" value="NTF2-like"/>
    <property type="match status" value="1"/>
</dbReference>
<dbReference type="Gene3D" id="3.10.450.50">
    <property type="match status" value="1"/>
</dbReference>
<dbReference type="AlphaFoldDB" id="A0A495X4M0"/>
<proteinExistence type="predicted"/>
<comment type="caution">
    <text evidence="2">The sequence shown here is derived from an EMBL/GenBank/DDBJ whole genome shotgun (WGS) entry which is preliminary data.</text>
</comment>
<gene>
    <name evidence="2" type="ORF">DFJ66_1235</name>
</gene>
<protein>
    <recommendedName>
        <fullName evidence="1">SnoaL-like domain-containing protein</fullName>
    </recommendedName>
</protein>
<dbReference type="OrthoDB" id="8451859at2"/>
<name>A0A495X4M0_9PSEU</name>
<dbReference type="PANTHER" id="PTHR41252">
    <property type="entry name" value="BLR2505 PROTEIN"/>
    <property type="match status" value="1"/>
</dbReference>
<dbReference type="PANTHER" id="PTHR41252:SF1">
    <property type="entry name" value="BLR2505 PROTEIN"/>
    <property type="match status" value="1"/>
</dbReference>
<accession>A0A495X4M0</accession>
<dbReference type="RefSeq" id="WP_121230747.1">
    <property type="nucleotide sequence ID" value="NZ_JBIUBA010000013.1"/>
</dbReference>
<dbReference type="InterPro" id="IPR037401">
    <property type="entry name" value="SnoaL-like"/>
</dbReference>
<evidence type="ECO:0000313" key="3">
    <source>
        <dbReference type="Proteomes" id="UP000272729"/>
    </source>
</evidence>
<dbReference type="InterPro" id="IPR032710">
    <property type="entry name" value="NTF2-like_dom_sf"/>
</dbReference>
<dbReference type="Pfam" id="PF12680">
    <property type="entry name" value="SnoaL_2"/>
    <property type="match status" value="1"/>
</dbReference>
<sequence length="143" mass="15331">MTALDVVRAHYAASERGDLEGMLAVLAPDARWTEAAGSAYGGTYFGVDAIRENVFQRIGAEWVSFSANVSELLDAGDVVVALGEYVGVHRGTGKAMTARFTHVWRVADDRVAEGRVTEGRVTEGRVTAFEQVADTALIRAAEV</sequence>
<organism evidence="2 3">
    <name type="scientific">Saccharothrix variisporea</name>
    <dbReference type="NCBI Taxonomy" id="543527"/>
    <lineage>
        <taxon>Bacteria</taxon>
        <taxon>Bacillati</taxon>
        <taxon>Actinomycetota</taxon>
        <taxon>Actinomycetes</taxon>
        <taxon>Pseudonocardiales</taxon>
        <taxon>Pseudonocardiaceae</taxon>
        <taxon>Saccharothrix</taxon>
    </lineage>
</organism>
<keyword evidence="3" id="KW-1185">Reference proteome</keyword>
<dbReference type="Proteomes" id="UP000272729">
    <property type="component" value="Unassembled WGS sequence"/>
</dbReference>
<evidence type="ECO:0000313" key="2">
    <source>
        <dbReference type="EMBL" id="RKT68054.1"/>
    </source>
</evidence>
<reference evidence="2 3" key="1">
    <citation type="submission" date="2018-10" db="EMBL/GenBank/DDBJ databases">
        <title>Sequencing the genomes of 1000 actinobacteria strains.</title>
        <authorList>
            <person name="Klenk H.-P."/>
        </authorList>
    </citation>
    <scope>NUCLEOTIDE SEQUENCE [LARGE SCALE GENOMIC DNA]</scope>
    <source>
        <strain evidence="2 3">DSM 43911</strain>
    </source>
</reference>
<dbReference type="EMBL" id="RBXR01000001">
    <property type="protein sequence ID" value="RKT68054.1"/>
    <property type="molecule type" value="Genomic_DNA"/>
</dbReference>